<keyword evidence="3" id="KW-1185">Reference proteome</keyword>
<dbReference type="RefSeq" id="WP_158206178.1">
    <property type="nucleotide sequence ID" value="NZ_WSZK01000036.1"/>
</dbReference>
<reference evidence="2 3" key="1">
    <citation type="submission" date="2019-12" db="EMBL/GenBank/DDBJ databases">
        <title>Halocatena pleomorpha gen. nov. sp. nov., an extremely halophilic archaeon of family Halobacteriaceae isolated from saltpan soil.</title>
        <authorList>
            <person name="Pal Y."/>
            <person name="Verma A."/>
            <person name="Krishnamurthi S."/>
            <person name="Kumar P."/>
        </authorList>
    </citation>
    <scope>NUCLEOTIDE SEQUENCE [LARGE SCALE GENOMIC DNA]</scope>
    <source>
        <strain evidence="2 3">JCM 16495</strain>
    </source>
</reference>
<keyword evidence="1" id="KW-0812">Transmembrane</keyword>
<feature type="transmembrane region" description="Helical" evidence="1">
    <location>
        <begin position="30"/>
        <end position="46"/>
    </location>
</feature>
<keyword evidence="1" id="KW-1133">Transmembrane helix</keyword>
<proteinExistence type="predicted"/>
<dbReference type="EMBL" id="WSZK01000036">
    <property type="protein sequence ID" value="MWG36525.1"/>
    <property type="molecule type" value="Genomic_DNA"/>
</dbReference>
<sequence length="47" mass="4784">MNAPRLVDALALAVGTLAVIAGWSLGWTEYVMVGSLLVGAVLGRLSA</sequence>
<organism evidence="2 3">
    <name type="scientific">Halomarina oriensis</name>
    <dbReference type="NCBI Taxonomy" id="671145"/>
    <lineage>
        <taxon>Archaea</taxon>
        <taxon>Methanobacteriati</taxon>
        <taxon>Methanobacteriota</taxon>
        <taxon>Stenosarchaea group</taxon>
        <taxon>Halobacteria</taxon>
        <taxon>Halobacteriales</taxon>
        <taxon>Natronomonadaceae</taxon>
        <taxon>Halomarina</taxon>
    </lineage>
</organism>
<gene>
    <name evidence="2" type="ORF">GQS65_18880</name>
</gene>
<keyword evidence="1" id="KW-0472">Membrane</keyword>
<comment type="caution">
    <text evidence="2">The sequence shown here is derived from an EMBL/GenBank/DDBJ whole genome shotgun (WGS) entry which is preliminary data.</text>
</comment>
<name>A0A6B0GWK4_9EURY</name>
<accession>A0A6B0GWK4</accession>
<evidence type="ECO:0000313" key="3">
    <source>
        <dbReference type="Proteomes" id="UP000451471"/>
    </source>
</evidence>
<dbReference type="AlphaFoldDB" id="A0A6B0GWK4"/>
<evidence type="ECO:0000313" key="2">
    <source>
        <dbReference type="EMBL" id="MWG36525.1"/>
    </source>
</evidence>
<evidence type="ECO:0000256" key="1">
    <source>
        <dbReference type="SAM" id="Phobius"/>
    </source>
</evidence>
<protein>
    <submittedName>
        <fullName evidence="2">Uncharacterized protein</fullName>
    </submittedName>
</protein>
<dbReference type="Proteomes" id="UP000451471">
    <property type="component" value="Unassembled WGS sequence"/>
</dbReference>